<dbReference type="AlphaFoldDB" id="A0A0R1XGB7"/>
<feature type="transmembrane region" description="Helical" evidence="1">
    <location>
        <begin position="249"/>
        <end position="267"/>
    </location>
</feature>
<reference evidence="2 3" key="1">
    <citation type="journal article" date="2015" name="Genome Announc.">
        <title>Expanding the biotechnology potential of lactobacilli through comparative genomics of 213 strains and associated genera.</title>
        <authorList>
            <person name="Sun Z."/>
            <person name="Harris H.M."/>
            <person name="McCann A."/>
            <person name="Guo C."/>
            <person name="Argimon S."/>
            <person name="Zhang W."/>
            <person name="Yang X."/>
            <person name="Jeffery I.B."/>
            <person name="Cooney J.C."/>
            <person name="Kagawa T.F."/>
            <person name="Liu W."/>
            <person name="Song Y."/>
            <person name="Salvetti E."/>
            <person name="Wrobel A."/>
            <person name="Rasinkangas P."/>
            <person name="Parkhill J."/>
            <person name="Rea M.C."/>
            <person name="O'Sullivan O."/>
            <person name="Ritari J."/>
            <person name="Douillard F.P."/>
            <person name="Paul Ross R."/>
            <person name="Yang R."/>
            <person name="Briner A.E."/>
            <person name="Felis G.E."/>
            <person name="de Vos W.M."/>
            <person name="Barrangou R."/>
            <person name="Klaenhammer T.R."/>
            <person name="Caufield P.W."/>
            <person name="Cui Y."/>
            <person name="Zhang H."/>
            <person name="O'Toole P.W."/>
        </authorList>
    </citation>
    <scope>NUCLEOTIDE SEQUENCE [LARGE SCALE GENOMIC DNA]</scope>
    <source>
        <strain evidence="2 3">DSM 6035</strain>
    </source>
</reference>
<accession>A0A0R1XGB7</accession>
<keyword evidence="3" id="KW-1185">Reference proteome</keyword>
<proteinExistence type="predicted"/>
<keyword evidence="1" id="KW-1133">Transmembrane helix</keyword>
<gene>
    <name evidence="2" type="ORF">FD32_GL000511</name>
</gene>
<feature type="transmembrane region" description="Helical" evidence="1">
    <location>
        <begin position="173"/>
        <end position="195"/>
    </location>
</feature>
<evidence type="ECO:0000313" key="2">
    <source>
        <dbReference type="EMBL" id="KRM26179.1"/>
    </source>
</evidence>
<name>A0A0R1XGB7_9LACO</name>
<sequence>MPTRSELYHQASTDEKPQETVSHHIGLQILGVVLLTVLTISFIVERTILNKSFVMHEVTSSALESTILDEVDDGLQQYGIPTSAVTKADTDHIVRTVVNQAFAGQRLKLDLSPITNNVENRANDELSKVGLSTDILPSGTSSAVASQVNSTVNSRINTPEVTAVINGLQVARVATNICLIVSACGLFVLIVLAILRRHFATSFSWIFLFGTVISWLIIEVVRAVIPQLVQPYPDYSTFAVQCAGDFGQTAMPVIAVTGILAVICWAIRGFKRFK</sequence>
<dbReference type="PATRIC" id="fig|1423782.4.peg.524"/>
<dbReference type="RefSeq" id="WP_053003071.1">
    <property type="nucleotide sequence ID" value="NZ_AZGM01000093.1"/>
</dbReference>
<keyword evidence="1" id="KW-0472">Membrane</keyword>
<feature type="transmembrane region" description="Helical" evidence="1">
    <location>
        <begin position="207"/>
        <end position="229"/>
    </location>
</feature>
<protein>
    <submittedName>
        <fullName evidence="2">Uncharacterized protein</fullName>
    </submittedName>
</protein>
<keyword evidence="1" id="KW-0812">Transmembrane</keyword>
<evidence type="ECO:0000256" key="1">
    <source>
        <dbReference type="SAM" id="Phobius"/>
    </source>
</evidence>
<dbReference type="Proteomes" id="UP000051412">
    <property type="component" value="Unassembled WGS sequence"/>
</dbReference>
<organism evidence="2 3">
    <name type="scientific">Limosilactobacillus panis DSM 6035</name>
    <dbReference type="NCBI Taxonomy" id="1423782"/>
    <lineage>
        <taxon>Bacteria</taxon>
        <taxon>Bacillati</taxon>
        <taxon>Bacillota</taxon>
        <taxon>Bacilli</taxon>
        <taxon>Lactobacillales</taxon>
        <taxon>Lactobacillaceae</taxon>
        <taxon>Limosilactobacillus</taxon>
    </lineage>
</organism>
<feature type="transmembrane region" description="Helical" evidence="1">
    <location>
        <begin position="25"/>
        <end position="44"/>
    </location>
</feature>
<dbReference type="OrthoDB" id="2328857at2"/>
<evidence type="ECO:0000313" key="3">
    <source>
        <dbReference type="Proteomes" id="UP000051412"/>
    </source>
</evidence>
<dbReference type="STRING" id="1423782.FD32_GL000511"/>
<comment type="caution">
    <text evidence="2">The sequence shown here is derived from an EMBL/GenBank/DDBJ whole genome shotgun (WGS) entry which is preliminary data.</text>
</comment>
<dbReference type="EMBL" id="AZGM01000093">
    <property type="protein sequence ID" value="KRM26179.1"/>
    <property type="molecule type" value="Genomic_DNA"/>
</dbReference>